<sequence>MTSYNAGMYQVKQPDIQLQPFLPHNSPYNPEIAKARKERQKWKTSLYMFVGLASAVLIINTGFLVWAIRTRGTTNGMGILYEASCDTTKKANIGIHLLINILSSALLGASNYCMQCLSAPTRPEVDKAHRKGTWLDIGIPSLRNVISSNFGKRKMLCWWTLALSSFPLHLCYNSVVFMSISAQTYGVFQFGPEAKTAMERGSFDGSQNLTTAGNFEYYLPYLNGQLYSTAFKKGNLEELTPLECINAYSTTFQSARGNVYLIVDEGAMSANEAYGTFPAIERTSTCSAETSTKWVYSQYGGEAGTCFSQEGNRFLPRIRADPSAWAPFLGHPVKKCLSEPTGQKCRLNFSVHLAIIVIVFNAVKTLTLLISIFTLRNDPMLTVGDAIVSFLREPDASTSNMCLVTQQEIHSAGKHWRTRQQPRTFNANRHTWSSTVKRGKRWTVRLALLAGIIVLVGLFFYGYISIQGTKDISSVLGIGLGNVDPRTIVQSGTAESGVAGVFQNVLIANSPQVIISLIYFSYNATITSMLLAYEWSVFSLRPKSLRVSTSLQGQQRSTYFLQLPYRYALPLLAFSTLLHWLASQSIFVVSVELYNMFGEHRVGQDCAHWDPYYKSPNGYTYRAGYCGYDFITLAYSPLGILLALAATVLLTIGMFILGRKRLSPSPVVGSCSAAIAASCYARPYEQAPWEKQLKWGAFVRPGDQHYNGVAHCGLSSHEVDPPIPGGFYA</sequence>
<gene>
    <name evidence="3" type="ORF">CC86DRAFT_401213</name>
</gene>
<dbReference type="EMBL" id="MU006217">
    <property type="protein sequence ID" value="KAF2832450.1"/>
    <property type="molecule type" value="Genomic_DNA"/>
</dbReference>
<dbReference type="Proteomes" id="UP000799424">
    <property type="component" value="Unassembled WGS sequence"/>
</dbReference>
<proteinExistence type="predicted"/>
<keyword evidence="1" id="KW-0812">Transmembrane</keyword>
<name>A0A6A7AGL7_9PLEO</name>
<feature type="transmembrane region" description="Helical" evidence="1">
    <location>
        <begin position="349"/>
        <end position="373"/>
    </location>
</feature>
<evidence type="ECO:0000256" key="1">
    <source>
        <dbReference type="SAM" id="Phobius"/>
    </source>
</evidence>
<dbReference type="PANTHER" id="PTHR35395:SF1">
    <property type="entry name" value="DUF6536 DOMAIN-CONTAINING PROTEIN"/>
    <property type="match status" value="1"/>
</dbReference>
<dbReference type="Pfam" id="PF20163">
    <property type="entry name" value="DUF6536"/>
    <property type="match status" value="1"/>
</dbReference>
<reference evidence="3" key="1">
    <citation type="journal article" date="2020" name="Stud. Mycol.">
        <title>101 Dothideomycetes genomes: a test case for predicting lifestyles and emergence of pathogens.</title>
        <authorList>
            <person name="Haridas S."/>
            <person name="Albert R."/>
            <person name="Binder M."/>
            <person name="Bloem J."/>
            <person name="Labutti K."/>
            <person name="Salamov A."/>
            <person name="Andreopoulos B."/>
            <person name="Baker S."/>
            <person name="Barry K."/>
            <person name="Bills G."/>
            <person name="Bluhm B."/>
            <person name="Cannon C."/>
            <person name="Castanera R."/>
            <person name="Culley D."/>
            <person name="Daum C."/>
            <person name="Ezra D."/>
            <person name="Gonzalez J."/>
            <person name="Henrissat B."/>
            <person name="Kuo A."/>
            <person name="Liang C."/>
            <person name="Lipzen A."/>
            <person name="Lutzoni F."/>
            <person name="Magnuson J."/>
            <person name="Mondo S."/>
            <person name="Nolan M."/>
            <person name="Ohm R."/>
            <person name="Pangilinan J."/>
            <person name="Park H.-J."/>
            <person name="Ramirez L."/>
            <person name="Alfaro M."/>
            <person name="Sun H."/>
            <person name="Tritt A."/>
            <person name="Yoshinaga Y."/>
            <person name="Zwiers L.-H."/>
            <person name="Turgeon B."/>
            <person name="Goodwin S."/>
            <person name="Spatafora J."/>
            <person name="Crous P."/>
            <person name="Grigoriev I."/>
        </authorList>
    </citation>
    <scope>NUCLEOTIDE SEQUENCE</scope>
    <source>
        <strain evidence="3">CBS 113818</strain>
    </source>
</reference>
<accession>A0A6A7AGL7</accession>
<dbReference type="AlphaFoldDB" id="A0A6A7AGL7"/>
<protein>
    <recommendedName>
        <fullName evidence="2">DUF6536 domain-containing protein</fullName>
    </recommendedName>
</protein>
<evidence type="ECO:0000313" key="4">
    <source>
        <dbReference type="Proteomes" id="UP000799424"/>
    </source>
</evidence>
<dbReference type="OrthoDB" id="5429634at2759"/>
<feature type="transmembrane region" description="Helical" evidence="1">
    <location>
        <begin position="513"/>
        <end position="533"/>
    </location>
</feature>
<feature type="transmembrane region" description="Helical" evidence="1">
    <location>
        <begin position="638"/>
        <end position="657"/>
    </location>
</feature>
<keyword evidence="4" id="KW-1185">Reference proteome</keyword>
<evidence type="ECO:0000313" key="3">
    <source>
        <dbReference type="EMBL" id="KAF2832450.1"/>
    </source>
</evidence>
<feature type="transmembrane region" description="Helical" evidence="1">
    <location>
        <begin position="567"/>
        <end position="589"/>
    </location>
</feature>
<evidence type="ECO:0000259" key="2">
    <source>
        <dbReference type="Pfam" id="PF20163"/>
    </source>
</evidence>
<feature type="domain" description="DUF6536" evidence="2">
    <location>
        <begin position="42"/>
        <end position="190"/>
    </location>
</feature>
<keyword evidence="1" id="KW-0472">Membrane</keyword>
<feature type="transmembrane region" description="Helical" evidence="1">
    <location>
        <begin position="46"/>
        <end position="68"/>
    </location>
</feature>
<dbReference type="PANTHER" id="PTHR35395">
    <property type="entry name" value="DUF6536 DOMAIN-CONTAINING PROTEIN"/>
    <property type="match status" value="1"/>
</dbReference>
<organism evidence="3 4">
    <name type="scientific">Ophiobolus disseminans</name>
    <dbReference type="NCBI Taxonomy" id="1469910"/>
    <lineage>
        <taxon>Eukaryota</taxon>
        <taxon>Fungi</taxon>
        <taxon>Dikarya</taxon>
        <taxon>Ascomycota</taxon>
        <taxon>Pezizomycotina</taxon>
        <taxon>Dothideomycetes</taxon>
        <taxon>Pleosporomycetidae</taxon>
        <taxon>Pleosporales</taxon>
        <taxon>Pleosporineae</taxon>
        <taxon>Phaeosphaeriaceae</taxon>
        <taxon>Ophiobolus</taxon>
    </lineage>
</organism>
<keyword evidence="1" id="KW-1133">Transmembrane helix</keyword>
<dbReference type="InterPro" id="IPR046623">
    <property type="entry name" value="DUF6536"/>
</dbReference>
<feature type="transmembrane region" description="Helical" evidence="1">
    <location>
        <begin position="446"/>
        <end position="466"/>
    </location>
</feature>